<evidence type="ECO:0000313" key="2">
    <source>
        <dbReference type="EMBL" id="GAA1916836.1"/>
    </source>
</evidence>
<reference evidence="2 3" key="1">
    <citation type="journal article" date="2019" name="Int. J. Syst. Evol. Microbiol.">
        <title>The Global Catalogue of Microorganisms (GCM) 10K type strain sequencing project: providing services to taxonomists for standard genome sequencing and annotation.</title>
        <authorList>
            <consortium name="The Broad Institute Genomics Platform"/>
            <consortium name="The Broad Institute Genome Sequencing Center for Infectious Disease"/>
            <person name="Wu L."/>
            <person name="Ma J."/>
        </authorList>
    </citation>
    <scope>NUCLEOTIDE SEQUENCE [LARGE SCALE GENOMIC DNA]</scope>
    <source>
        <strain evidence="2 3">JCM 13581</strain>
    </source>
</reference>
<dbReference type="EMBL" id="BAAAMJ010000029">
    <property type="protein sequence ID" value="GAA1916836.1"/>
    <property type="molecule type" value="Genomic_DNA"/>
</dbReference>
<feature type="domain" description="Cyclic nucleotide-binding" evidence="1">
    <location>
        <begin position="7"/>
        <end position="76"/>
    </location>
</feature>
<accession>A0ABN2PD95</accession>
<dbReference type="InterPro" id="IPR014710">
    <property type="entry name" value="RmlC-like_jellyroll"/>
</dbReference>
<dbReference type="RefSeq" id="WP_344262012.1">
    <property type="nucleotide sequence ID" value="NZ_BAAAMJ010000029.1"/>
</dbReference>
<name>A0ABN2PD95_9ACTN</name>
<sequence>MVTTTGLLGKLPAEYRSRLHELGREVSFPIDTRLFTEGGKADRFWVLRTGSVTLDVHVPGRRPVPIETLGHGELIGWSWLFPPYTWHLGALTASPVRALEFDAQEVRELCERDSGLGQALTYVCAEAISHRLQRARMRLVDLYQGGSVAVW</sequence>
<evidence type="ECO:0000259" key="1">
    <source>
        <dbReference type="PROSITE" id="PS50042"/>
    </source>
</evidence>
<gene>
    <name evidence="2" type="ORF">GCM10009716_27480</name>
</gene>
<dbReference type="Proteomes" id="UP001501303">
    <property type="component" value="Unassembled WGS sequence"/>
</dbReference>
<dbReference type="Pfam" id="PF00027">
    <property type="entry name" value="cNMP_binding"/>
    <property type="match status" value="1"/>
</dbReference>
<keyword evidence="3" id="KW-1185">Reference proteome</keyword>
<dbReference type="PROSITE" id="PS50042">
    <property type="entry name" value="CNMP_BINDING_3"/>
    <property type="match status" value="1"/>
</dbReference>
<evidence type="ECO:0000313" key="3">
    <source>
        <dbReference type="Proteomes" id="UP001501303"/>
    </source>
</evidence>
<organism evidence="2 3">
    <name type="scientific">Streptomyces sodiiphilus</name>
    <dbReference type="NCBI Taxonomy" id="226217"/>
    <lineage>
        <taxon>Bacteria</taxon>
        <taxon>Bacillati</taxon>
        <taxon>Actinomycetota</taxon>
        <taxon>Actinomycetes</taxon>
        <taxon>Kitasatosporales</taxon>
        <taxon>Streptomycetaceae</taxon>
        <taxon>Streptomyces</taxon>
    </lineage>
</organism>
<dbReference type="InterPro" id="IPR018490">
    <property type="entry name" value="cNMP-bd_dom_sf"/>
</dbReference>
<dbReference type="Gene3D" id="2.60.120.10">
    <property type="entry name" value="Jelly Rolls"/>
    <property type="match status" value="1"/>
</dbReference>
<proteinExistence type="predicted"/>
<comment type="caution">
    <text evidence="2">The sequence shown here is derived from an EMBL/GenBank/DDBJ whole genome shotgun (WGS) entry which is preliminary data.</text>
</comment>
<dbReference type="CDD" id="cd00038">
    <property type="entry name" value="CAP_ED"/>
    <property type="match status" value="1"/>
</dbReference>
<dbReference type="SUPFAM" id="SSF51206">
    <property type="entry name" value="cAMP-binding domain-like"/>
    <property type="match status" value="1"/>
</dbReference>
<protein>
    <submittedName>
        <fullName evidence="2">Cyclic nucleotide-binding domain-containing protein</fullName>
    </submittedName>
</protein>
<dbReference type="InterPro" id="IPR000595">
    <property type="entry name" value="cNMP-bd_dom"/>
</dbReference>